<dbReference type="Gene3D" id="2.170.130.10">
    <property type="entry name" value="TonB-dependent receptor, plug domain"/>
    <property type="match status" value="1"/>
</dbReference>
<evidence type="ECO:0000256" key="2">
    <source>
        <dbReference type="ARBA" id="ARBA00009810"/>
    </source>
</evidence>
<dbReference type="Pfam" id="PF00593">
    <property type="entry name" value="TonB_dep_Rec_b-barrel"/>
    <property type="match status" value="1"/>
</dbReference>
<evidence type="ECO:0000256" key="11">
    <source>
        <dbReference type="RuleBase" id="RU003357"/>
    </source>
</evidence>
<dbReference type="RefSeq" id="WP_394415658.1">
    <property type="nucleotide sequence ID" value="NZ_JBIGIC010000012.1"/>
</dbReference>
<organism evidence="15 16">
    <name type="scientific">Pelomonas candidula</name>
    <dbReference type="NCBI Taxonomy" id="3299025"/>
    <lineage>
        <taxon>Bacteria</taxon>
        <taxon>Pseudomonadati</taxon>
        <taxon>Pseudomonadota</taxon>
        <taxon>Betaproteobacteria</taxon>
        <taxon>Burkholderiales</taxon>
        <taxon>Sphaerotilaceae</taxon>
        <taxon>Roseateles</taxon>
    </lineage>
</organism>
<keyword evidence="16" id="KW-1185">Reference proteome</keyword>
<dbReference type="InterPro" id="IPR036942">
    <property type="entry name" value="Beta-barrel_TonB_sf"/>
</dbReference>
<dbReference type="Gene3D" id="2.40.170.20">
    <property type="entry name" value="TonB-dependent receptor, beta-barrel domain"/>
    <property type="match status" value="1"/>
</dbReference>
<dbReference type="Proteomes" id="UP001606134">
    <property type="component" value="Unassembled WGS sequence"/>
</dbReference>
<dbReference type="PROSITE" id="PS52016">
    <property type="entry name" value="TONB_DEPENDENT_REC_3"/>
    <property type="match status" value="1"/>
</dbReference>
<evidence type="ECO:0000313" key="15">
    <source>
        <dbReference type="EMBL" id="MFG6489284.1"/>
    </source>
</evidence>
<keyword evidence="3 10" id="KW-0813">Transport</keyword>
<sequence length="908" mass="97596">MKNQKTSKQWMLSAVALGVLGMVQQAHAQDQAPQTTTMERVEVTGSSIKRVANEEALPVTVVKAEEFAKRGITTLADLMMTLPQSISLQPSNAGSGTNINLRGLGVNRTLVLLNGRRMANEAIADGYANLDNIPISALARTEVLNDGASSIYGSDAIGGVVNFITKPTYNGTAVTLQTVLPNREGGGQEKRGSIITGWGNLDSDGWNIYATIDMHRRERLAESDRPNLGTAAQLTALGRAPSLGTGSYAFPANVVSTKTKISYNPYYSTGCDAPYSIQGAKGTCLLNSAYYATALYGNSQVSFYTKGSFKFSEDHLLTVDYSRGQEYIDSVRNPATSATISTVTPTTAAATLTTASKWYPGGSGGVPAIAALKGEPLTVLYSSPTLAGTRDTQVNQRLVVNDEGHLFGWDYKAGVDLGLSQRTVRLHQGILDGNALNQGISNGIINPFGAQDAAGQAYLDSISLNNDQALRAARSTFTGVDVTINRELMKLGGGMMAIALGAEAHQDTTRDDKKAIGTYAAPVAATPTFAESHRQVEALFGELDMPWTKQLTINAAVRADHFSDTGSTVNPKVSFRYQPTHDLMFRGAASTGFRAPTLFDRYGYRVPGANSTTSVAMDDPVLCPSPTPNIAGTGTAIAGQISSIVCNAKQPKQTGANPDLKPEKSRNFTLGMVFEPIKNATVSLDYWRISMTDMIANLPENAYTNDPLKYLSLFVRNPDGSLAYIKNVTMNLGGQKAAGLDLSANYQYKAANGGVVNLGLDGTYLTQFDNQIDKGGPWSSNIGRFGLASNGTTSSFPILSFRWKHNLRLGYTFKDWSTQVTESFNSGYEDQNLTTVAAANNHRISSYSLVNWTISYRGWPHTDLMFGINNLTDVMPPQTNHSAYTFGYLSSAANPIGRAFNFSATYHF</sequence>
<dbReference type="EMBL" id="JBIGIC010000012">
    <property type="protein sequence ID" value="MFG6489284.1"/>
    <property type="molecule type" value="Genomic_DNA"/>
</dbReference>
<feature type="domain" description="TonB-dependent receptor plug" evidence="14">
    <location>
        <begin position="56"/>
        <end position="160"/>
    </location>
</feature>
<comment type="similarity">
    <text evidence="2 10 11">Belongs to the TonB-dependent receptor family.</text>
</comment>
<comment type="subcellular location">
    <subcellularLocation>
        <location evidence="1 10">Cell outer membrane</location>
        <topology evidence="1 10">Multi-pass membrane protein</topology>
    </subcellularLocation>
</comment>
<comment type="caution">
    <text evidence="15">The sequence shown here is derived from an EMBL/GenBank/DDBJ whole genome shotgun (WGS) entry which is preliminary data.</text>
</comment>
<protein>
    <submittedName>
        <fullName evidence="15">TonB-dependent receptor plug domain-containing protein</fullName>
    </submittedName>
</protein>
<evidence type="ECO:0000256" key="3">
    <source>
        <dbReference type="ARBA" id="ARBA00022448"/>
    </source>
</evidence>
<dbReference type="InterPro" id="IPR037066">
    <property type="entry name" value="Plug_dom_sf"/>
</dbReference>
<dbReference type="SUPFAM" id="SSF56935">
    <property type="entry name" value="Porins"/>
    <property type="match status" value="1"/>
</dbReference>
<keyword evidence="4 10" id="KW-1134">Transmembrane beta strand</keyword>
<evidence type="ECO:0000256" key="5">
    <source>
        <dbReference type="ARBA" id="ARBA00022692"/>
    </source>
</evidence>
<evidence type="ECO:0000256" key="9">
    <source>
        <dbReference type="ARBA" id="ARBA00023237"/>
    </source>
</evidence>
<keyword evidence="9 10" id="KW-0998">Cell outer membrane</keyword>
<evidence type="ECO:0000256" key="8">
    <source>
        <dbReference type="ARBA" id="ARBA00023170"/>
    </source>
</evidence>
<evidence type="ECO:0000256" key="12">
    <source>
        <dbReference type="SAM" id="SignalP"/>
    </source>
</evidence>
<proteinExistence type="inferred from homology"/>
<evidence type="ECO:0000256" key="6">
    <source>
        <dbReference type="ARBA" id="ARBA00023077"/>
    </source>
</evidence>
<evidence type="ECO:0000259" key="14">
    <source>
        <dbReference type="Pfam" id="PF07715"/>
    </source>
</evidence>
<feature type="chain" id="PRO_5047031574" evidence="12">
    <location>
        <begin position="29"/>
        <end position="908"/>
    </location>
</feature>
<dbReference type="InterPro" id="IPR000531">
    <property type="entry name" value="Beta-barrel_TonB"/>
</dbReference>
<evidence type="ECO:0000256" key="10">
    <source>
        <dbReference type="PROSITE-ProRule" id="PRU01360"/>
    </source>
</evidence>
<gene>
    <name evidence="15" type="ORF">ACG04R_21550</name>
</gene>
<dbReference type="CDD" id="cd01347">
    <property type="entry name" value="ligand_gated_channel"/>
    <property type="match status" value="1"/>
</dbReference>
<dbReference type="InterPro" id="IPR039426">
    <property type="entry name" value="TonB-dep_rcpt-like"/>
</dbReference>
<keyword evidence="12" id="KW-0732">Signal</keyword>
<evidence type="ECO:0000313" key="16">
    <source>
        <dbReference type="Proteomes" id="UP001606134"/>
    </source>
</evidence>
<name>A0ABW7HH87_9BURK</name>
<keyword evidence="6 11" id="KW-0798">TonB box</keyword>
<feature type="domain" description="TonB-dependent receptor-like beta-barrel" evidence="13">
    <location>
        <begin position="384"/>
        <end position="871"/>
    </location>
</feature>
<dbReference type="Pfam" id="PF07715">
    <property type="entry name" value="Plug"/>
    <property type="match status" value="1"/>
</dbReference>
<reference evidence="15 16" key="1">
    <citation type="submission" date="2024-08" db="EMBL/GenBank/DDBJ databases">
        <authorList>
            <person name="Lu H."/>
        </authorList>
    </citation>
    <scope>NUCLEOTIDE SEQUENCE [LARGE SCALE GENOMIC DNA]</scope>
    <source>
        <strain evidence="15 16">BYS78W</strain>
    </source>
</reference>
<keyword evidence="5 10" id="KW-0812">Transmembrane</keyword>
<evidence type="ECO:0000256" key="7">
    <source>
        <dbReference type="ARBA" id="ARBA00023136"/>
    </source>
</evidence>
<dbReference type="PANTHER" id="PTHR47234:SF2">
    <property type="entry name" value="TONB-DEPENDENT RECEPTOR"/>
    <property type="match status" value="1"/>
</dbReference>
<keyword evidence="8 15" id="KW-0675">Receptor</keyword>
<accession>A0ABW7HH87</accession>
<dbReference type="PANTHER" id="PTHR47234">
    <property type="match status" value="1"/>
</dbReference>
<evidence type="ECO:0000259" key="13">
    <source>
        <dbReference type="Pfam" id="PF00593"/>
    </source>
</evidence>
<keyword evidence="7 10" id="KW-0472">Membrane</keyword>
<evidence type="ECO:0000256" key="4">
    <source>
        <dbReference type="ARBA" id="ARBA00022452"/>
    </source>
</evidence>
<dbReference type="InterPro" id="IPR012910">
    <property type="entry name" value="Plug_dom"/>
</dbReference>
<evidence type="ECO:0000256" key="1">
    <source>
        <dbReference type="ARBA" id="ARBA00004571"/>
    </source>
</evidence>
<feature type="signal peptide" evidence="12">
    <location>
        <begin position="1"/>
        <end position="28"/>
    </location>
</feature>